<dbReference type="AlphaFoldDB" id="A0A9D5QDG3"/>
<sequence>MPKITCIKGIGPGSIQKLSGMGIKATSDLLQKGALPNKRKEIAAELGVEPSSVLNWVIQCDFYRIKPMKSEYVDLMFASGITTATELGCFDLNTLYQRLAGTNSRKHLVEQLPSEKCLADWINQAEDLPSVIWFDGLYCLDMDNPEKV</sequence>
<feature type="domain" description="DUF4332" evidence="1">
    <location>
        <begin position="9"/>
        <end position="128"/>
    </location>
</feature>
<protein>
    <submittedName>
        <fullName evidence="2">DUF4332 domain-containing protein</fullName>
    </submittedName>
</protein>
<dbReference type="EMBL" id="WJKJ01000069">
    <property type="protein sequence ID" value="MBD3364020.1"/>
    <property type="molecule type" value="Genomic_DNA"/>
</dbReference>
<dbReference type="Proteomes" id="UP000630660">
    <property type="component" value="Unassembled WGS sequence"/>
</dbReference>
<gene>
    <name evidence="2" type="ORF">GF359_02275</name>
</gene>
<dbReference type="InterPro" id="IPR025567">
    <property type="entry name" value="DUF4332"/>
</dbReference>
<reference evidence="2" key="1">
    <citation type="submission" date="2019-11" db="EMBL/GenBank/DDBJ databases">
        <title>Microbial mats filling the niche in hypersaline microbial mats.</title>
        <authorList>
            <person name="Wong H.L."/>
            <person name="Macleod F.I."/>
            <person name="White R.A. III"/>
            <person name="Burns B.P."/>
        </authorList>
    </citation>
    <scope>NUCLEOTIDE SEQUENCE</scope>
    <source>
        <strain evidence="2">Bin_327</strain>
    </source>
</reference>
<name>A0A9D5QDG3_UNCW3</name>
<evidence type="ECO:0000313" key="2">
    <source>
        <dbReference type="EMBL" id="MBD3364020.1"/>
    </source>
</evidence>
<proteinExistence type="predicted"/>
<comment type="caution">
    <text evidence="2">The sequence shown here is derived from an EMBL/GenBank/DDBJ whole genome shotgun (WGS) entry which is preliminary data.</text>
</comment>
<accession>A0A9D5QDG3</accession>
<evidence type="ECO:0000259" key="1">
    <source>
        <dbReference type="Pfam" id="PF14229"/>
    </source>
</evidence>
<dbReference type="Pfam" id="PF14229">
    <property type="entry name" value="DUF4332"/>
    <property type="match status" value="1"/>
</dbReference>
<evidence type="ECO:0000313" key="3">
    <source>
        <dbReference type="Proteomes" id="UP000630660"/>
    </source>
</evidence>
<organism evidence="2 3">
    <name type="scientific">candidate division WOR-3 bacterium</name>
    <dbReference type="NCBI Taxonomy" id="2052148"/>
    <lineage>
        <taxon>Bacteria</taxon>
        <taxon>Bacteria division WOR-3</taxon>
    </lineage>
</organism>